<keyword evidence="4" id="KW-1185">Reference proteome</keyword>
<evidence type="ECO:0000313" key="4">
    <source>
        <dbReference type="Proteomes" id="UP001304671"/>
    </source>
</evidence>
<dbReference type="PANTHER" id="PTHR11533:SF174">
    <property type="entry name" value="PUROMYCIN-SENSITIVE AMINOPEPTIDASE-RELATED"/>
    <property type="match status" value="1"/>
</dbReference>
<dbReference type="EC" id="3.4.11.-" evidence="3"/>
<dbReference type="SUPFAM" id="SSF55486">
    <property type="entry name" value="Metalloproteases ('zincins'), catalytic domain"/>
    <property type="match status" value="1"/>
</dbReference>
<accession>A0ABU5QKL5</accession>
<dbReference type="InterPro" id="IPR014782">
    <property type="entry name" value="Peptidase_M1_dom"/>
</dbReference>
<feature type="region of interest" description="Disordered" evidence="1">
    <location>
        <begin position="746"/>
        <end position="773"/>
    </location>
</feature>
<dbReference type="PANTHER" id="PTHR11533">
    <property type="entry name" value="PROTEASE M1 ZINC METALLOPROTEASE"/>
    <property type="match status" value="1"/>
</dbReference>
<dbReference type="CDD" id="cd09604">
    <property type="entry name" value="M1_APN_like"/>
    <property type="match status" value="1"/>
</dbReference>
<feature type="domain" description="Peptidase M1 membrane alanine aminopeptidase" evidence="2">
    <location>
        <begin position="383"/>
        <end position="556"/>
    </location>
</feature>
<dbReference type="GO" id="GO:0004177">
    <property type="term" value="F:aminopeptidase activity"/>
    <property type="evidence" value="ECO:0007669"/>
    <property type="project" value="UniProtKB-KW"/>
</dbReference>
<name>A0ABU5QKL5_9BACT</name>
<evidence type="ECO:0000256" key="1">
    <source>
        <dbReference type="SAM" id="MobiDB-lite"/>
    </source>
</evidence>
<evidence type="ECO:0000313" key="3">
    <source>
        <dbReference type="EMBL" id="MEA5257320.1"/>
    </source>
</evidence>
<protein>
    <submittedName>
        <fullName evidence="3">M1 family metallopeptidase</fullName>
        <ecNumber evidence="3">3.4.11.-</ecNumber>
    </submittedName>
</protein>
<comment type="caution">
    <text evidence="3">The sequence shown here is derived from an EMBL/GenBank/DDBJ whole genome shotgun (WGS) entry which is preliminary data.</text>
</comment>
<keyword evidence="3" id="KW-0031">Aminopeptidase</keyword>
<keyword evidence="3" id="KW-0378">Hydrolase</keyword>
<proteinExistence type="predicted"/>
<dbReference type="InterPro" id="IPR027268">
    <property type="entry name" value="Peptidase_M4/M1_CTD_sf"/>
</dbReference>
<dbReference type="InterPro" id="IPR050344">
    <property type="entry name" value="Peptidase_M1_aminopeptidases"/>
</dbReference>
<evidence type="ECO:0000259" key="2">
    <source>
        <dbReference type="Pfam" id="PF01433"/>
    </source>
</evidence>
<keyword evidence="3" id="KW-0645">Protease</keyword>
<dbReference type="Gene3D" id="1.10.390.10">
    <property type="entry name" value="Neutral Protease Domain 2"/>
    <property type="match status" value="1"/>
</dbReference>
<sequence>MLIACSIQALAQQAGQYNGNNRFEQLGNILPTPNSYRAASGAPGKSYWQNRADYDIKAELNDQNQSMTASEVITYKNFSPDELGYLWVQLDQNNFKKGGIAQLSQTSTLTDKGTSFARLNSVAGVAPKEYGYKITAVKDKAGNALKYTINETMMRIDLPVPLKSGAAFSFSIDWNFNITDAIATRARSGYEYFPKDGNYLYELAQWFPRMCVYDDINGWQHKQFLGQGEFTVPFGDYKVSITAPNDFVILGTGELQNAAQVISATQAKRLEQAKTATRPVLIVTQDEAVAAEKAKPTGNKTWVFAAQNVRDFAFAGSRKFIWDAMQVNIEGKKVWAMSAYPKEANPLWGQYSTMLVAHTLRSYSKRTIAYTYPVAQSVHGPVGGMEYPMISFNGARPEADGTYSQGTKDFLIGVVIHEVGHNFFPMIVNSDERQWSWMDEGLNTFCEQLAEKEWDRNFDASGEPQDIVGYMRTDKSQQVPIMSSSDNIMGFGPNAYTKPATALNILRETVMGRELFDAAFKEYARRWAFKHPTPQDFFRTMEDASGVDLDWFWKGWFYGVEPVDLSLENVEWFGIDNVSPEKKAEKAKADDQAKRQTMSNIRNKTDIPKTVVEENPDMRDFYNSYDKYTTTEAEKKRFEQATAGLSDEEKGLVQGNKNFYVLNVKNVGGLPMPVIVKANYEDGTSEVFRYPAEIWRLNDKEIKKVIPTDKKVTKWTLDPFFEIADIDTKSNVFPREPEEPTRFQVFKQSRQAQSNPMQLQKQAQSGAIQGAKN</sequence>
<reference evidence="3 4" key="1">
    <citation type="submission" date="2023-12" db="EMBL/GenBank/DDBJ databases">
        <title>Novel species of the genus Arcicella isolated from rivers.</title>
        <authorList>
            <person name="Lu H."/>
        </authorList>
    </citation>
    <scope>NUCLEOTIDE SEQUENCE [LARGE SCALE GENOMIC DNA]</scope>
    <source>
        <strain evidence="3 4">LMG 21963</strain>
    </source>
</reference>
<dbReference type="Proteomes" id="UP001304671">
    <property type="component" value="Unassembled WGS sequence"/>
</dbReference>
<dbReference type="EMBL" id="JAYFUL010000006">
    <property type="protein sequence ID" value="MEA5257320.1"/>
    <property type="molecule type" value="Genomic_DNA"/>
</dbReference>
<dbReference type="Pfam" id="PF01433">
    <property type="entry name" value="Peptidase_M1"/>
    <property type="match status" value="1"/>
</dbReference>
<gene>
    <name evidence="3" type="ORF">VB264_05965</name>
</gene>
<organism evidence="3 4">
    <name type="scientific">Arcicella aquatica</name>
    <dbReference type="NCBI Taxonomy" id="217141"/>
    <lineage>
        <taxon>Bacteria</taxon>
        <taxon>Pseudomonadati</taxon>
        <taxon>Bacteroidota</taxon>
        <taxon>Cytophagia</taxon>
        <taxon>Cytophagales</taxon>
        <taxon>Flectobacillaceae</taxon>
        <taxon>Arcicella</taxon>
    </lineage>
</organism>